<sequence length="293" mass="33508">MRVDRADFVGRARFCVEAFLAFLSSPRDVLDYKAFHGPYPRHCEEVYFHISSLIPYQENMSSGKKFVKIIAREGEESKQQQHRRPSHNNSDLQLRLYHLRELNREGQVFVLGLPRKNYPLQTVRGLNPNAKTISTGLPVWLWSGDEHFPLGRGRHSKTRLGQSYLCGYGAVTNTFRWAGDATQEHGWGRVTCVVMERRRTLSAGQGTPLKNTARAGDIDVRCLQSYLCGYGAVTNTFRWAGDATQKHGWDRVLSRLLLAQQARTARHYCVRQTTARPYRPARTRPAKFNAEVT</sequence>
<protein>
    <submittedName>
        <fullName evidence="1">Uncharacterized protein</fullName>
    </submittedName>
</protein>
<evidence type="ECO:0000313" key="1">
    <source>
        <dbReference type="EMBL" id="EEN49029.1"/>
    </source>
</evidence>
<reference evidence="1" key="1">
    <citation type="journal article" date="2008" name="Nature">
        <title>The amphioxus genome and the evolution of the chordate karyotype.</title>
        <authorList>
            <consortium name="US DOE Joint Genome Institute (JGI-PGF)"/>
            <person name="Putnam N.H."/>
            <person name="Butts T."/>
            <person name="Ferrier D.E.K."/>
            <person name="Furlong R.F."/>
            <person name="Hellsten U."/>
            <person name="Kawashima T."/>
            <person name="Robinson-Rechavi M."/>
            <person name="Shoguchi E."/>
            <person name="Terry A."/>
            <person name="Yu J.-K."/>
            <person name="Benito-Gutierrez E.L."/>
            <person name="Dubchak I."/>
            <person name="Garcia-Fernandez J."/>
            <person name="Gibson-Brown J.J."/>
            <person name="Grigoriev I.V."/>
            <person name="Horton A.C."/>
            <person name="de Jong P.J."/>
            <person name="Jurka J."/>
            <person name="Kapitonov V.V."/>
            <person name="Kohara Y."/>
            <person name="Kuroki Y."/>
            <person name="Lindquist E."/>
            <person name="Lucas S."/>
            <person name="Osoegawa K."/>
            <person name="Pennacchio L.A."/>
            <person name="Salamov A.A."/>
            <person name="Satou Y."/>
            <person name="Sauka-Spengler T."/>
            <person name="Schmutz J."/>
            <person name="Shin-I T."/>
            <person name="Toyoda A."/>
            <person name="Bronner-Fraser M."/>
            <person name="Fujiyama A."/>
            <person name="Holland L.Z."/>
            <person name="Holland P.W.H."/>
            <person name="Satoh N."/>
            <person name="Rokhsar D.S."/>
        </authorList>
    </citation>
    <scope>NUCLEOTIDE SEQUENCE [LARGE SCALE GENOMIC DNA]</scope>
    <source>
        <strain evidence="1">S238N-H82</strain>
        <tissue evidence="1">Testes</tissue>
    </source>
</reference>
<name>C3ZE73_BRAFL</name>
<proteinExistence type="predicted"/>
<gene>
    <name evidence="1" type="ORF">BRAFLDRAFT_74337</name>
</gene>
<dbReference type="AlphaFoldDB" id="C3ZE73"/>
<organism>
    <name type="scientific">Branchiostoma floridae</name>
    <name type="common">Florida lancelet</name>
    <name type="synonym">Amphioxus</name>
    <dbReference type="NCBI Taxonomy" id="7739"/>
    <lineage>
        <taxon>Eukaryota</taxon>
        <taxon>Metazoa</taxon>
        <taxon>Chordata</taxon>
        <taxon>Cephalochordata</taxon>
        <taxon>Leptocardii</taxon>
        <taxon>Amphioxiformes</taxon>
        <taxon>Branchiostomatidae</taxon>
        <taxon>Branchiostoma</taxon>
    </lineage>
</organism>
<dbReference type="EMBL" id="GG666612">
    <property type="protein sequence ID" value="EEN49029.1"/>
    <property type="molecule type" value="Genomic_DNA"/>
</dbReference>
<dbReference type="InParanoid" id="C3ZE73"/>
<accession>C3ZE73</accession>